<evidence type="ECO:0000313" key="2">
    <source>
        <dbReference type="EMBL" id="VBB19021.1"/>
    </source>
</evidence>
<reference evidence="2 3" key="1">
    <citation type="submission" date="2018-10" db="EMBL/GenBank/DDBJ databases">
        <authorList>
            <consortium name="IHU Genomes"/>
        </authorList>
    </citation>
    <scope>NUCLEOTIDE SEQUENCE [LARGE SCALE GENOMIC DNA]</scope>
    <source>
        <strain evidence="2 3">A1</strain>
    </source>
</reference>
<organism evidence="2 3">
    <name type="scientific">Yasminevirus sp. GU-2018</name>
    <dbReference type="NCBI Taxonomy" id="2420051"/>
    <lineage>
        <taxon>Viruses</taxon>
        <taxon>Varidnaviria</taxon>
        <taxon>Bamfordvirae</taxon>
        <taxon>Nucleocytoviricota</taxon>
        <taxon>Megaviricetes</taxon>
        <taxon>Imitervirales</taxon>
        <taxon>Mimiviridae</taxon>
        <taxon>Klosneuvirinae</taxon>
        <taxon>Yasminevirus</taxon>
        <taxon>Yasminevirus saudimassiliense</taxon>
    </lineage>
</organism>
<protein>
    <recommendedName>
        <fullName evidence="1">Methyltransferase type 11 domain-containing protein</fullName>
    </recommendedName>
</protein>
<dbReference type="InterPro" id="IPR013216">
    <property type="entry name" value="Methyltransf_11"/>
</dbReference>
<dbReference type="Proteomes" id="UP000594342">
    <property type="component" value="Unassembled WGS sequence"/>
</dbReference>
<dbReference type="CDD" id="cd02440">
    <property type="entry name" value="AdoMet_MTases"/>
    <property type="match status" value="1"/>
</dbReference>
<sequence length="259" mass="30363">MSSSKIPLNQIYRQKRTFQDYPEIEKTYNEITQFTMDHKFYRDFGNGNHYPKGRRYDDAVLFHSDVDFNGKVVCELGARDGLFGAWLTQFVEKIYISDYFEEWGKGTEHDLGQLDYWKNFWEKVAPKPEKMVVETQDMTKLSYPDNFFDIVVCTSVIEHLYNQADWKGDMIAMKEMVRICKPGGIILLSTDMAPNESKWVSGTFYYNKEDLFKRLIDHSGCELRGEYDFDFNNPENDAMTEHNGFAPVSSVVFTLRKPE</sequence>
<dbReference type="Gene3D" id="3.40.50.150">
    <property type="entry name" value="Vaccinia Virus protein VP39"/>
    <property type="match status" value="1"/>
</dbReference>
<accession>A0A5K0UBB1</accession>
<keyword evidence="3" id="KW-1185">Reference proteome</keyword>
<gene>
    <name evidence="2" type="ORF">YASMINEVIRUS_1553</name>
</gene>
<dbReference type="SUPFAM" id="SSF53335">
    <property type="entry name" value="S-adenosyl-L-methionine-dependent methyltransferases"/>
    <property type="match status" value="1"/>
</dbReference>
<dbReference type="EMBL" id="UPSH01000002">
    <property type="protein sequence ID" value="VBB19021.1"/>
    <property type="molecule type" value="Genomic_DNA"/>
</dbReference>
<dbReference type="GO" id="GO:0008757">
    <property type="term" value="F:S-adenosylmethionine-dependent methyltransferase activity"/>
    <property type="evidence" value="ECO:0007669"/>
    <property type="project" value="InterPro"/>
</dbReference>
<evidence type="ECO:0000259" key="1">
    <source>
        <dbReference type="Pfam" id="PF08241"/>
    </source>
</evidence>
<name>A0A5K0UBB1_9VIRU</name>
<evidence type="ECO:0000313" key="3">
    <source>
        <dbReference type="Proteomes" id="UP000594342"/>
    </source>
</evidence>
<dbReference type="InterPro" id="IPR029063">
    <property type="entry name" value="SAM-dependent_MTases_sf"/>
</dbReference>
<proteinExistence type="predicted"/>
<comment type="caution">
    <text evidence="2">The sequence shown here is derived from an EMBL/GenBank/DDBJ whole genome shotgun (WGS) entry which is preliminary data.</text>
</comment>
<dbReference type="Pfam" id="PF08241">
    <property type="entry name" value="Methyltransf_11"/>
    <property type="match status" value="1"/>
</dbReference>
<feature type="domain" description="Methyltransferase type 11" evidence="1">
    <location>
        <begin position="113"/>
        <end position="187"/>
    </location>
</feature>